<reference evidence="1 2" key="1">
    <citation type="submission" date="2018-04" db="EMBL/GenBank/DDBJ databases">
        <title>Genomic Encyclopedia of Type Strains, Phase IV (KMG-IV): sequencing the most valuable type-strain genomes for metagenomic binning, comparative biology and taxonomic classification.</title>
        <authorList>
            <person name="Goeker M."/>
        </authorList>
    </citation>
    <scope>NUCLEOTIDE SEQUENCE [LARGE SCALE GENOMIC DNA]</scope>
    <source>
        <strain evidence="1 2">DSM 7138</strain>
    </source>
</reference>
<comment type="caution">
    <text evidence="1">The sequence shown here is derived from an EMBL/GenBank/DDBJ whole genome shotgun (WGS) entry which is preliminary data.</text>
</comment>
<evidence type="ECO:0000313" key="2">
    <source>
        <dbReference type="Proteomes" id="UP000241247"/>
    </source>
</evidence>
<dbReference type="AlphaFoldDB" id="A0A2T5BJ81"/>
<dbReference type="Proteomes" id="UP000241247">
    <property type="component" value="Unassembled WGS sequence"/>
</dbReference>
<dbReference type="EMBL" id="PZZZ01000001">
    <property type="protein sequence ID" value="PTM99047.1"/>
    <property type="molecule type" value="Genomic_DNA"/>
</dbReference>
<accession>A0A2T5BJ81</accession>
<protein>
    <recommendedName>
        <fullName evidence="3">TnsA endonuclease-like protein</fullName>
    </recommendedName>
</protein>
<gene>
    <name evidence="1" type="ORF">C7449_101718</name>
</gene>
<organism evidence="1 2">
    <name type="scientific">Mycoplana dimorpha</name>
    <dbReference type="NCBI Taxonomy" id="28320"/>
    <lineage>
        <taxon>Bacteria</taxon>
        <taxon>Pseudomonadati</taxon>
        <taxon>Pseudomonadota</taxon>
        <taxon>Alphaproteobacteria</taxon>
        <taxon>Hyphomicrobiales</taxon>
        <taxon>Rhizobiaceae</taxon>
        <taxon>Mycoplana</taxon>
    </lineage>
</organism>
<evidence type="ECO:0000313" key="1">
    <source>
        <dbReference type="EMBL" id="PTM99047.1"/>
    </source>
</evidence>
<sequence>MSAGLTPPSERAGQLWIPPSASVASRKISLRGRGSFRGTIVNPLSHREMHYESTMERDAMYILLARPDVVDLIDQPPPVTFHDRERRKRSHTFDLEARLRCGKRIAFAIKQENQVAKSGIVDDLQLMREQRPRGCADAMVLRTERHITRARAANARLIFHSNSFRVDADVARMRNFTMTLRGCAKISDILKASIPEAAGFSALVCLIGDGELVPIGNGLISYDTPVRLRGEEVFVEEIAR</sequence>
<proteinExistence type="predicted"/>
<evidence type="ECO:0008006" key="3">
    <source>
        <dbReference type="Google" id="ProtNLM"/>
    </source>
</evidence>
<name>A0A2T5BJ81_MYCDI</name>
<keyword evidence="2" id="KW-1185">Reference proteome</keyword>